<dbReference type="AlphaFoldDB" id="A0A6C0DUV0"/>
<name>A0A6C0DUV0_9ZZZZ</name>
<accession>A0A6C0DUV0</accession>
<protein>
    <submittedName>
        <fullName evidence="1">Uncharacterized protein</fullName>
    </submittedName>
</protein>
<dbReference type="EMBL" id="MN739679">
    <property type="protein sequence ID" value="QHT20617.1"/>
    <property type="molecule type" value="Genomic_DNA"/>
</dbReference>
<proteinExistence type="predicted"/>
<evidence type="ECO:0000313" key="1">
    <source>
        <dbReference type="EMBL" id="QHT20617.1"/>
    </source>
</evidence>
<reference evidence="1" key="1">
    <citation type="journal article" date="2020" name="Nature">
        <title>Giant virus diversity and host interactions through global metagenomics.</title>
        <authorList>
            <person name="Schulz F."/>
            <person name="Roux S."/>
            <person name="Paez-Espino D."/>
            <person name="Jungbluth S."/>
            <person name="Walsh D.A."/>
            <person name="Denef V.J."/>
            <person name="McMahon K.D."/>
            <person name="Konstantinidis K.T."/>
            <person name="Eloe-Fadrosh E.A."/>
            <person name="Kyrpides N.C."/>
            <person name="Woyke T."/>
        </authorList>
    </citation>
    <scope>NUCLEOTIDE SEQUENCE</scope>
    <source>
        <strain evidence="1">GVMAG-M-3300023174-68</strain>
    </source>
</reference>
<organism evidence="1">
    <name type="scientific">viral metagenome</name>
    <dbReference type="NCBI Taxonomy" id="1070528"/>
    <lineage>
        <taxon>unclassified sequences</taxon>
        <taxon>metagenomes</taxon>
        <taxon>organismal metagenomes</taxon>
    </lineage>
</organism>
<sequence length="49" mass="5945">MDYLVLFIVLALIYFIAFQPKEKFVDELLDNVRRSQDYATDMFKTTFKF</sequence>